<gene>
    <name evidence="2" type="ORF">LCGC14_2059670</name>
</gene>
<accession>A0A0F9H026</accession>
<evidence type="ECO:0000313" key="2">
    <source>
        <dbReference type="EMBL" id="KKL74960.1"/>
    </source>
</evidence>
<dbReference type="AlphaFoldDB" id="A0A0F9H026"/>
<dbReference type="InterPro" id="IPR055259">
    <property type="entry name" value="YkvP/CgeB_Glyco_trans-like"/>
</dbReference>
<dbReference type="SUPFAM" id="SSF53756">
    <property type="entry name" value="UDP-Glycosyltransferase/glycogen phosphorylase"/>
    <property type="match status" value="1"/>
</dbReference>
<protein>
    <recommendedName>
        <fullName evidence="1">Spore protein YkvP/CgeB glycosyl transferase-like domain-containing protein</fullName>
    </recommendedName>
</protein>
<feature type="domain" description="Spore protein YkvP/CgeB glycosyl transferase-like" evidence="1">
    <location>
        <begin position="191"/>
        <end position="340"/>
    </location>
</feature>
<sequence length="342" mass="39452">MDNQKTLILDGISGATIGKDIQACIENSSYCDLAGLGNIPLYKARSSWAKLKRKQANKDSFYHLPKKQYRQLASIISKVKPDVVLVIGFIYRFIAPEQLKKLSQQHAIKLYLYDTDSCNLYSERREFMYFIETEMQIYERIFSFSRVVTDFLTRLKLDAVFAPFGANLLENINRGKFEHDVFFVGSADLRRIFMLEHIAEKVTVRGARWSKNCGLISSKLNSRVSDKPLWDEELRQHLLGSKIVLNITRGPFYAAETGVNLRIFEAMALGCFVLTDYCDEIAELFELGVEIETFKGSEELVQKVAYYLENDEARLAIAKRGYQKILSHYTWKHRVNDMLAKM</sequence>
<evidence type="ECO:0000259" key="1">
    <source>
        <dbReference type="Pfam" id="PF13524"/>
    </source>
</evidence>
<dbReference type="EMBL" id="LAZR01024492">
    <property type="protein sequence ID" value="KKL74960.1"/>
    <property type="molecule type" value="Genomic_DNA"/>
</dbReference>
<reference evidence="2" key="1">
    <citation type="journal article" date="2015" name="Nature">
        <title>Complex archaea that bridge the gap between prokaryotes and eukaryotes.</title>
        <authorList>
            <person name="Spang A."/>
            <person name="Saw J.H."/>
            <person name="Jorgensen S.L."/>
            <person name="Zaremba-Niedzwiedzka K."/>
            <person name="Martijn J."/>
            <person name="Lind A.E."/>
            <person name="van Eijk R."/>
            <person name="Schleper C."/>
            <person name="Guy L."/>
            <person name="Ettema T.J."/>
        </authorList>
    </citation>
    <scope>NUCLEOTIDE SEQUENCE</scope>
</reference>
<dbReference type="Pfam" id="PF13524">
    <property type="entry name" value="Glyco_trans_1_2"/>
    <property type="match status" value="1"/>
</dbReference>
<proteinExistence type="predicted"/>
<organism evidence="2">
    <name type="scientific">marine sediment metagenome</name>
    <dbReference type="NCBI Taxonomy" id="412755"/>
    <lineage>
        <taxon>unclassified sequences</taxon>
        <taxon>metagenomes</taxon>
        <taxon>ecological metagenomes</taxon>
    </lineage>
</organism>
<dbReference type="Gene3D" id="3.40.50.2000">
    <property type="entry name" value="Glycogen Phosphorylase B"/>
    <property type="match status" value="1"/>
</dbReference>
<comment type="caution">
    <text evidence="2">The sequence shown here is derived from an EMBL/GenBank/DDBJ whole genome shotgun (WGS) entry which is preliminary data.</text>
</comment>
<name>A0A0F9H026_9ZZZZ</name>